<dbReference type="AlphaFoldDB" id="A0A4Q9Z2R3"/>
<name>A0A4Q9Z2R3_9FLAO</name>
<dbReference type="Proteomes" id="UP000293300">
    <property type="component" value="Unassembled WGS sequence"/>
</dbReference>
<dbReference type="NCBIfam" id="NF006688">
    <property type="entry name" value="PRK09236.1"/>
    <property type="match status" value="1"/>
</dbReference>
<keyword evidence="8" id="KW-1185">Reference proteome</keyword>
<dbReference type="InterPro" id="IPR050138">
    <property type="entry name" value="DHOase/Allantoinase_Hydrolase"/>
</dbReference>
<dbReference type="OrthoDB" id="9765462at2"/>
<dbReference type="GO" id="GO:0046872">
    <property type="term" value="F:metal ion binding"/>
    <property type="evidence" value="ECO:0007669"/>
    <property type="project" value="UniProtKB-KW"/>
</dbReference>
<dbReference type="GO" id="GO:0004151">
    <property type="term" value="F:dihydroorotase activity"/>
    <property type="evidence" value="ECO:0007669"/>
    <property type="project" value="UniProtKB-EC"/>
</dbReference>
<proteinExistence type="inferred from homology"/>
<dbReference type="Gene3D" id="3.20.20.140">
    <property type="entry name" value="Metal-dependent hydrolases"/>
    <property type="match status" value="1"/>
</dbReference>
<dbReference type="PANTHER" id="PTHR43668:SF4">
    <property type="entry name" value="ALLANTOINASE"/>
    <property type="match status" value="1"/>
</dbReference>
<evidence type="ECO:0000313" key="7">
    <source>
        <dbReference type="EMBL" id="TBX70672.1"/>
    </source>
</evidence>
<reference evidence="7 8" key="1">
    <citation type="submission" date="2019-02" db="EMBL/GenBank/DDBJ databases">
        <title>Flavobacterium sp. RD-2-33 isolated from forest soil.</title>
        <authorList>
            <person name="Chaudhary D.K."/>
        </authorList>
    </citation>
    <scope>NUCLEOTIDE SEQUENCE [LARGE SCALE GENOMIC DNA]</scope>
    <source>
        <strain evidence="7 8">RD-2-33</strain>
    </source>
</reference>
<keyword evidence="4" id="KW-0479">Metal-binding</keyword>
<dbReference type="GO" id="GO:0004038">
    <property type="term" value="F:allantoinase activity"/>
    <property type="evidence" value="ECO:0007669"/>
    <property type="project" value="TreeGrafter"/>
</dbReference>
<dbReference type="InterPro" id="IPR006680">
    <property type="entry name" value="Amidohydro-rel"/>
</dbReference>
<evidence type="ECO:0000313" key="8">
    <source>
        <dbReference type="Proteomes" id="UP000293300"/>
    </source>
</evidence>
<dbReference type="EC" id="3.5.2.3" evidence="7"/>
<dbReference type="GO" id="GO:0005737">
    <property type="term" value="C:cytoplasm"/>
    <property type="evidence" value="ECO:0007669"/>
    <property type="project" value="TreeGrafter"/>
</dbReference>
<accession>A0A4Q9Z2R3</accession>
<evidence type="ECO:0000256" key="3">
    <source>
        <dbReference type="ARBA" id="ARBA00010286"/>
    </source>
</evidence>
<dbReference type="InterPro" id="IPR032466">
    <property type="entry name" value="Metal_Hydrolase"/>
</dbReference>
<evidence type="ECO:0000256" key="5">
    <source>
        <dbReference type="ARBA" id="ARBA00022801"/>
    </source>
</evidence>
<feature type="domain" description="Amidohydrolase-related" evidence="6">
    <location>
        <begin position="52"/>
        <end position="427"/>
    </location>
</feature>
<evidence type="ECO:0000256" key="4">
    <source>
        <dbReference type="ARBA" id="ARBA00022723"/>
    </source>
</evidence>
<comment type="cofactor">
    <cofactor evidence="1">
        <name>Zn(2+)</name>
        <dbReference type="ChEBI" id="CHEBI:29105"/>
    </cofactor>
</comment>
<dbReference type="Pfam" id="PF01979">
    <property type="entry name" value="Amidohydro_1"/>
    <property type="match status" value="1"/>
</dbReference>
<gene>
    <name evidence="7" type="ORF">EZL74_03085</name>
</gene>
<comment type="caution">
    <text evidence="7">The sequence shown here is derived from an EMBL/GenBank/DDBJ whole genome shotgun (WGS) entry which is preliminary data.</text>
</comment>
<dbReference type="GO" id="GO:0006145">
    <property type="term" value="P:purine nucleobase catabolic process"/>
    <property type="evidence" value="ECO:0007669"/>
    <property type="project" value="TreeGrafter"/>
</dbReference>
<dbReference type="CDD" id="cd01318">
    <property type="entry name" value="DHOase_IIb"/>
    <property type="match status" value="1"/>
</dbReference>
<dbReference type="Gene3D" id="2.30.40.10">
    <property type="entry name" value="Urease, subunit C, domain 1"/>
    <property type="match status" value="1"/>
</dbReference>
<dbReference type="NCBIfam" id="TIGR00857">
    <property type="entry name" value="pyrC_multi"/>
    <property type="match status" value="1"/>
</dbReference>
<dbReference type="PANTHER" id="PTHR43668">
    <property type="entry name" value="ALLANTOINASE"/>
    <property type="match status" value="1"/>
</dbReference>
<comment type="function">
    <text evidence="2">Catalyzes the reversible cyclization of carbamoyl aspartate to dihydroorotate.</text>
</comment>
<dbReference type="SUPFAM" id="SSF51556">
    <property type="entry name" value="Metallo-dependent hydrolases"/>
    <property type="match status" value="1"/>
</dbReference>
<comment type="similarity">
    <text evidence="3">Belongs to the metallo-dependent hydrolases superfamily. DHOase family. Class I DHOase subfamily.</text>
</comment>
<dbReference type="RefSeq" id="WP_131475122.1">
    <property type="nucleotide sequence ID" value="NZ_SJPE01000002.1"/>
</dbReference>
<dbReference type="SUPFAM" id="SSF51338">
    <property type="entry name" value="Composite domain of metallo-dependent hydrolases"/>
    <property type="match status" value="1"/>
</dbReference>
<dbReference type="EMBL" id="SJPE01000002">
    <property type="protein sequence ID" value="TBX70672.1"/>
    <property type="molecule type" value="Genomic_DNA"/>
</dbReference>
<sequence>MNTVLIKNAKIVNEGKIVEGDVLIENEFIIEIAQNIHPKQPNCQIIDAEGNYLIPGAIDDQVHFREPGLTHKGSIATESRAAVAGGITSFIEQPNTVPNAVTQELLEEKYQIAAKTSYANYSFMMGGTNDNLEEVLKTNPRNVAGIKLFLGSSTGNMLVDNPETLEKIFSSTKMLIAVHCEDEATIRTNLEKFKTQFGEDIPVACHPAIRSEEACYLSSSKAIALAKKTGARLHVFHLSTTKEMELFTNTIPLEEKQITAEVCIHHLWFSDEDYNTKGNFIKWNPAVKTANDRSALWEALLDDRIDVIATDHAPHTLEEKQQSYLKAPSGGPLVQHAVVAMFEANHQGKISIEKIVEKMCHNPAKIFKIEKRGFIKEGFYADLAIVNNASPWKVTKDNLLYKCGWSPFEDYTFKSKVTHTFVNGELVYQNSEVKETPVGKRLLFNR</sequence>
<evidence type="ECO:0000256" key="1">
    <source>
        <dbReference type="ARBA" id="ARBA00001947"/>
    </source>
</evidence>
<organism evidence="7 8">
    <name type="scientific">Flavobacterium silvisoli</name>
    <dbReference type="NCBI Taxonomy" id="2529433"/>
    <lineage>
        <taxon>Bacteria</taxon>
        <taxon>Pseudomonadati</taxon>
        <taxon>Bacteroidota</taxon>
        <taxon>Flavobacteriia</taxon>
        <taxon>Flavobacteriales</taxon>
        <taxon>Flavobacteriaceae</taxon>
        <taxon>Flavobacterium</taxon>
    </lineage>
</organism>
<dbReference type="InterPro" id="IPR002195">
    <property type="entry name" value="Dihydroorotase_CS"/>
</dbReference>
<protein>
    <submittedName>
        <fullName evidence="7">Dihydroorotase</fullName>
        <ecNumber evidence="7">3.5.2.3</ecNumber>
    </submittedName>
</protein>
<dbReference type="PROSITE" id="PS00483">
    <property type="entry name" value="DIHYDROOROTASE_2"/>
    <property type="match status" value="1"/>
</dbReference>
<evidence type="ECO:0000259" key="6">
    <source>
        <dbReference type="Pfam" id="PF01979"/>
    </source>
</evidence>
<dbReference type="InterPro" id="IPR011059">
    <property type="entry name" value="Metal-dep_hydrolase_composite"/>
</dbReference>
<evidence type="ECO:0000256" key="2">
    <source>
        <dbReference type="ARBA" id="ARBA00002368"/>
    </source>
</evidence>
<keyword evidence="5 7" id="KW-0378">Hydrolase</keyword>